<dbReference type="STRING" id="1300342.I596_2760"/>
<dbReference type="InterPro" id="IPR010710">
    <property type="entry name" value="DUF1289"/>
</dbReference>
<gene>
    <name evidence="1" type="ORF">I596_2760</name>
</gene>
<dbReference type="PANTHER" id="PTHR35175:SF2">
    <property type="entry name" value="DUF1289 DOMAIN-CONTAINING PROTEIN"/>
    <property type="match status" value="1"/>
</dbReference>
<dbReference type="Pfam" id="PF06945">
    <property type="entry name" value="DUF1289"/>
    <property type="match status" value="1"/>
</dbReference>
<dbReference type="Proteomes" id="UP000076830">
    <property type="component" value="Chromosome"/>
</dbReference>
<evidence type="ECO:0000313" key="1">
    <source>
        <dbReference type="EMBL" id="ANB18755.1"/>
    </source>
</evidence>
<dbReference type="PANTHER" id="PTHR35175">
    <property type="entry name" value="DUF1289 DOMAIN-CONTAINING PROTEIN"/>
    <property type="match status" value="1"/>
</dbReference>
<protein>
    <submittedName>
        <fullName evidence="1">NUDIX hydrolase</fullName>
    </submittedName>
</protein>
<sequence length="54" mass="6025">MQSPCIGLCLLDRDGRCEGCLRTGAEIAGWLSMTPAEREHLMAVVLPQREKERP</sequence>
<proteinExistence type="predicted"/>
<dbReference type="GO" id="GO:0016787">
    <property type="term" value="F:hydrolase activity"/>
    <property type="evidence" value="ECO:0007669"/>
    <property type="project" value="UniProtKB-KW"/>
</dbReference>
<evidence type="ECO:0000313" key="2">
    <source>
        <dbReference type="Proteomes" id="UP000076830"/>
    </source>
</evidence>
<keyword evidence="1" id="KW-0378">Hydrolase</keyword>
<accession>A0A160DVY9</accession>
<organism evidence="1 2">
    <name type="scientific">Dokdonella koreensis DS-123</name>
    <dbReference type="NCBI Taxonomy" id="1300342"/>
    <lineage>
        <taxon>Bacteria</taxon>
        <taxon>Pseudomonadati</taxon>
        <taxon>Pseudomonadota</taxon>
        <taxon>Gammaproteobacteria</taxon>
        <taxon>Lysobacterales</taxon>
        <taxon>Rhodanobacteraceae</taxon>
        <taxon>Dokdonella</taxon>
    </lineage>
</organism>
<reference evidence="1 2" key="1">
    <citation type="submission" date="2016-04" db="EMBL/GenBank/DDBJ databases">
        <title>Complete genome sequence of Dokdonella koreensis DS-123T.</title>
        <authorList>
            <person name="Kim J.F."/>
            <person name="Lee H."/>
            <person name="Kwak M.-J."/>
        </authorList>
    </citation>
    <scope>NUCLEOTIDE SEQUENCE [LARGE SCALE GENOMIC DNA]</scope>
    <source>
        <strain evidence="1 2">DS-123</strain>
    </source>
</reference>
<dbReference type="EMBL" id="CP015249">
    <property type="protein sequence ID" value="ANB18755.1"/>
    <property type="molecule type" value="Genomic_DNA"/>
</dbReference>
<keyword evidence="2" id="KW-1185">Reference proteome</keyword>
<dbReference type="KEGG" id="dko:I596_2760"/>
<dbReference type="AlphaFoldDB" id="A0A160DVY9"/>
<name>A0A160DVY9_9GAMM</name>